<evidence type="ECO:0000313" key="2">
    <source>
        <dbReference type="EMBL" id="GMS85594.1"/>
    </source>
</evidence>
<comment type="caution">
    <text evidence="2">The sequence shown here is derived from an EMBL/GenBank/DDBJ whole genome shotgun (WGS) entry which is preliminary data.</text>
</comment>
<dbReference type="AlphaFoldDB" id="A0AAV5SRW3"/>
<name>A0AAV5SRW3_9BILA</name>
<dbReference type="InterPro" id="IPR000210">
    <property type="entry name" value="BTB/POZ_dom"/>
</dbReference>
<gene>
    <name evidence="2" type="ORF">PENTCL1PPCAC_7769</name>
</gene>
<proteinExistence type="predicted"/>
<reference evidence="2" key="1">
    <citation type="submission" date="2023-10" db="EMBL/GenBank/DDBJ databases">
        <title>Genome assembly of Pristionchus species.</title>
        <authorList>
            <person name="Yoshida K."/>
            <person name="Sommer R.J."/>
        </authorList>
    </citation>
    <scope>NUCLEOTIDE SEQUENCE</scope>
    <source>
        <strain evidence="2">RS0144</strain>
    </source>
</reference>
<dbReference type="PROSITE" id="PS50097">
    <property type="entry name" value="BTB"/>
    <property type="match status" value="1"/>
</dbReference>
<dbReference type="EMBL" id="BTSX01000002">
    <property type="protein sequence ID" value="GMS85594.1"/>
    <property type="molecule type" value="Genomic_DNA"/>
</dbReference>
<feature type="non-terminal residue" evidence="2">
    <location>
        <position position="1"/>
    </location>
</feature>
<dbReference type="SUPFAM" id="SSF54695">
    <property type="entry name" value="POZ domain"/>
    <property type="match status" value="1"/>
</dbReference>
<dbReference type="PANTHER" id="PTHR22744">
    <property type="entry name" value="HELIX LOOP HELIX PROTEIN 21-RELATED"/>
    <property type="match status" value="1"/>
</dbReference>
<accession>A0AAV5SRW3</accession>
<dbReference type="Gene3D" id="3.30.710.10">
    <property type="entry name" value="Potassium Channel Kv1.1, Chain A"/>
    <property type="match status" value="1"/>
</dbReference>
<feature type="domain" description="BTB" evidence="1">
    <location>
        <begin position="28"/>
        <end position="77"/>
    </location>
</feature>
<evidence type="ECO:0000259" key="1">
    <source>
        <dbReference type="PROSITE" id="PS50097"/>
    </source>
</evidence>
<organism evidence="2 3">
    <name type="scientific">Pristionchus entomophagus</name>
    <dbReference type="NCBI Taxonomy" id="358040"/>
    <lineage>
        <taxon>Eukaryota</taxon>
        <taxon>Metazoa</taxon>
        <taxon>Ecdysozoa</taxon>
        <taxon>Nematoda</taxon>
        <taxon>Chromadorea</taxon>
        <taxon>Rhabditida</taxon>
        <taxon>Rhabditina</taxon>
        <taxon>Diplogasteromorpha</taxon>
        <taxon>Diplogasteroidea</taxon>
        <taxon>Neodiplogasteridae</taxon>
        <taxon>Pristionchus</taxon>
    </lineage>
</organism>
<dbReference type="InterPro" id="IPR011333">
    <property type="entry name" value="SKP1/BTB/POZ_sf"/>
</dbReference>
<evidence type="ECO:0000313" key="3">
    <source>
        <dbReference type="Proteomes" id="UP001432027"/>
    </source>
</evidence>
<keyword evidence="3" id="KW-1185">Reference proteome</keyword>
<sequence length="84" mass="9673">KVIVDIGRKNAVESFNRRPIPESNFSNRDAILVIEGEQFPVNKQVLAAQSNYFNRLFNGGIKKSEQEQVEIKDTNPKWRTHFGI</sequence>
<dbReference type="Proteomes" id="UP001432027">
    <property type="component" value="Unassembled WGS sequence"/>
</dbReference>
<dbReference type="Pfam" id="PF00651">
    <property type="entry name" value="BTB"/>
    <property type="match status" value="1"/>
</dbReference>
<dbReference type="PANTHER" id="PTHR22744:SF17">
    <property type="entry name" value="BTB DOMAIN-CONTAINING PROTEIN"/>
    <property type="match status" value="1"/>
</dbReference>
<protein>
    <recommendedName>
        <fullName evidence="1">BTB domain-containing protein</fullName>
    </recommendedName>
</protein>